<sequence length="193" mass="22500">GTTPLAAKVWKSIRNKDVPRNLCNFLWKSLHGCYKIGEYRLKIPLYEMRGTCLLHSETKSLPHILTECINIHVHVTKHLWCVTVECLWLMHGSHWPTINFGMILNAGLADFHHNTWLFTILVLESAHLIWKLHCDWVINKGMAESIQTHDEIHNKWVHTINLRLKFNHLQMDAKHYGNRAIKQETVLIGSQGF</sequence>
<dbReference type="HOGENOM" id="CLU_044484_0_0_1"/>
<dbReference type="InParanoid" id="A0A0C3NPK7"/>
<evidence type="ECO:0000313" key="1">
    <source>
        <dbReference type="EMBL" id="KIN97505.1"/>
    </source>
</evidence>
<evidence type="ECO:0008006" key="3">
    <source>
        <dbReference type="Google" id="ProtNLM"/>
    </source>
</evidence>
<dbReference type="EMBL" id="KN832028">
    <property type="protein sequence ID" value="KIN97505.1"/>
    <property type="molecule type" value="Genomic_DNA"/>
</dbReference>
<gene>
    <name evidence="1" type="ORF">M404DRAFT_160225</name>
</gene>
<protein>
    <recommendedName>
        <fullName evidence="3">Reverse transcriptase zinc-binding domain-containing protein</fullName>
    </recommendedName>
</protein>
<name>A0A0C3NPK7_PISTI</name>
<proteinExistence type="predicted"/>
<reference evidence="1 2" key="1">
    <citation type="submission" date="2014-04" db="EMBL/GenBank/DDBJ databases">
        <authorList>
            <consortium name="DOE Joint Genome Institute"/>
            <person name="Kuo A."/>
            <person name="Kohler A."/>
            <person name="Costa M.D."/>
            <person name="Nagy L.G."/>
            <person name="Floudas D."/>
            <person name="Copeland A."/>
            <person name="Barry K.W."/>
            <person name="Cichocki N."/>
            <person name="Veneault-Fourrey C."/>
            <person name="LaButti K."/>
            <person name="Lindquist E.A."/>
            <person name="Lipzen A."/>
            <person name="Lundell T."/>
            <person name="Morin E."/>
            <person name="Murat C."/>
            <person name="Sun H."/>
            <person name="Tunlid A."/>
            <person name="Henrissat B."/>
            <person name="Grigoriev I.V."/>
            <person name="Hibbett D.S."/>
            <person name="Martin F."/>
            <person name="Nordberg H.P."/>
            <person name="Cantor M.N."/>
            <person name="Hua S.X."/>
        </authorList>
    </citation>
    <scope>NUCLEOTIDE SEQUENCE [LARGE SCALE GENOMIC DNA]</scope>
    <source>
        <strain evidence="1 2">Marx 270</strain>
    </source>
</reference>
<dbReference type="AlphaFoldDB" id="A0A0C3NPK7"/>
<accession>A0A0C3NPK7</accession>
<feature type="non-terminal residue" evidence="1">
    <location>
        <position position="1"/>
    </location>
</feature>
<organism evidence="1 2">
    <name type="scientific">Pisolithus tinctorius Marx 270</name>
    <dbReference type="NCBI Taxonomy" id="870435"/>
    <lineage>
        <taxon>Eukaryota</taxon>
        <taxon>Fungi</taxon>
        <taxon>Dikarya</taxon>
        <taxon>Basidiomycota</taxon>
        <taxon>Agaricomycotina</taxon>
        <taxon>Agaricomycetes</taxon>
        <taxon>Agaricomycetidae</taxon>
        <taxon>Boletales</taxon>
        <taxon>Sclerodermatineae</taxon>
        <taxon>Pisolithaceae</taxon>
        <taxon>Pisolithus</taxon>
    </lineage>
</organism>
<keyword evidence="2" id="KW-1185">Reference proteome</keyword>
<dbReference type="Proteomes" id="UP000054217">
    <property type="component" value="Unassembled WGS sequence"/>
</dbReference>
<dbReference type="OrthoDB" id="3253907at2759"/>
<reference evidence="2" key="2">
    <citation type="submission" date="2015-01" db="EMBL/GenBank/DDBJ databases">
        <title>Evolutionary Origins and Diversification of the Mycorrhizal Mutualists.</title>
        <authorList>
            <consortium name="DOE Joint Genome Institute"/>
            <consortium name="Mycorrhizal Genomics Consortium"/>
            <person name="Kohler A."/>
            <person name="Kuo A."/>
            <person name="Nagy L.G."/>
            <person name="Floudas D."/>
            <person name="Copeland A."/>
            <person name="Barry K.W."/>
            <person name="Cichocki N."/>
            <person name="Veneault-Fourrey C."/>
            <person name="LaButti K."/>
            <person name="Lindquist E.A."/>
            <person name="Lipzen A."/>
            <person name="Lundell T."/>
            <person name="Morin E."/>
            <person name="Murat C."/>
            <person name="Riley R."/>
            <person name="Ohm R."/>
            <person name="Sun H."/>
            <person name="Tunlid A."/>
            <person name="Henrissat B."/>
            <person name="Grigoriev I.V."/>
            <person name="Hibbett D.S."/>
            <person name="Martin F."/>
        </authorList>
    </citation>
    <scope>NUCLEOTIDE SEQUENCE [LARGE SCALE GENOMIC DNA]</scope>
    <source>
        <strain evidence="2">Marx 270</strain>
    </source>
</reference>
<evidence type="ECO:0000313" key="2">
    <source>
        <dbReference type="Proteomes" id="UP000054217"/>
    </source>
</evidence>